<keyword evidence="3" id="KW-1185">Reference proteome</keyword>
<dbReference type="KEGG" id="ami:Amir_1742"/>
<name>C6WCS3_ACTMD</name>
<gene>
    <name evidence="2" type="ordered locus">Amir_1742</name>
</gene>
<sequence length="43" mass="4931">MSNYKLKRTEHLTRPQPTGDSAEALRIAPHYRTVSVNKQPKPL</sequence>
<evidence type="ECO:0000313" key="2">
    <source>
        <dbReference type="EMBL" id="ACU35690.1"/>
    </source>
</evidence>
<dbReference type="EMBL" id="CP001630">
    <property type="protein sequence ID" value="ACU35690.1"/>
    <property type="molecule type" value="Genomic_DNA"/>
</dbReference>
<dbReference type="AlphaFoldDB" id="C6WCS3"/>
<reference evidence="2 3" key="1">
    <citation type="journal article" date="2009" name="Stand. Genomic Sci.">
        <title>Complete genome sequence of Actinosynnema mirum type strain (101).</title>
        <authorList>
            <person name="Land M."/>
            <person name="Lapidus A."/>
            <person name="Mayilraj S."/>
            <person name="Chen F."/>
            <person name="Copeland A."/>
            <person name="Del Rio T.G."/>
            <person name="Nolan M."/>
            <person name="Lucas S."/>
            <person name="Tice H."/>
            <person name="Cheng J.F."/>
            <person name="Chertkov O."/>
            <person name="Bruce D."/>
            <person name="Goodwin L."/>
            <person name="Pitluck S."/>
            <person name="Rohde M."/>
            <person name="Goker M."/>
            <person name="Pati A."/>
            <person name="Ivanova N."/>
            <person name="Mavromatis K."/>
            <person name="Chen A."/>
            <person name="Palaniappan K."/>
            <person name="Hauser L."/>
            <person name="Chang Y.J."/>
            <person name="Jeffries C.C."/>
            <person name="Brettin T."/>
            <person name="Detter J.C."/>
            <person name="Han C."/>
            <person name="Chain P."/>
            <person name="Tindall B.J."/>
            <person name="Bristow J."/>
            <person name="Eisen J.A."/>
            <person name="Markowitz V."/>
            <person name="Hugenholtz P."/>
            <person name="Kyrpides N.C."/>
            <person name="Klenk H.P."/>
        </authorList>
    </citation>
    <scope>NUCLEOTIDE SEQUENCE [LARGE SCALE GENOMIC DNA]</scope>
    <source>
        <strain evidence="3">ATCC 29888 / DSM 43827 / JCM 3225 / NBRC 14064 / NCIMB 13271 / NRRL B-12336 / IMRU 3971 / 101</strain>
    </source>
</reference>
<evidence type="ECO:0000256" key="1">
    <source>
        <dbReference type="SAM" id="MobiDB-lite"/>
    </source>
</evidence>
<accession>C6WCS3</accession>
<dbReference type="HOGENOM" id="CLU_3228474_0_0_11"/>
<feature type="region of interest" description="Disordered" evidence="1">
    <location>
        <begin position="1"/>
        <end position="24"/>
    </location>
</feature>
<proteinExistence type="predicted"/>
<protein>
    <submittedName>
        <fullName evidence="2">Uncharacterized protein</fullName>
    </submittedName>
</protein>
<dbReference type="Proteomes" id="UP000002213">
    <property type="component" value="Chromosome"/>
</dbReference>
<evidence type="ECO:0000313" key="3">
    <source>
        <dbReference type="Proteomes" id="UP000002213"/>
    </source>
</evidence>
<organism evidence="2 3">
    <name type="scientific">Actinosynnema mirum (strain ATCC 29888 / DSM 43827 / JCM 3225 / NBRC 14064 / NCIMB 13271 / NRRL B-12336 / IMRU 3971 / 101)</name>
    <dbReference type="NCBI Taxonomy" id="446462"/>
    <lineage>
        <taxon>Bacteria</taxon>
        <taxon>Bacillati</taxon>
        <taxon>Actinomycetota</taxon>
        <taxon>Actinomycetes</taxon>
        <taxon>Pseudonocardiales</taxon>
        <taxon>Pseudonocardiaceae</taxon>
        <taxon>Actinosynnema</taxon>
    </lineage>
</organism>